<feature type="transmembrane region" description="Helical" evidence="10">
    <location>
        <begin position="791"/>
        <end position="811"/>
    </location>
</feature>
<evidence type="ECO:0000256" key="2">
    <source>
        <dbReference type="ARBA" id="ARBA00022475"/>
    </source>
</evidence>
<dbReference type="InterPro" id="IPR023298">
    <property type="entry name" value="ATPase_P-typ_TM_dom_sf"/>
</dbReference>
<evidence type="ECO:0000256" key="6">
    <source>
        <dbReference type="ARBA" id="ARBA00022840"/>
    </source>
</evidence>
<keyword evidence="2" id="KW-1003">Cell membrane</keyword>
<accession>F7XQK9</accession>
<keyword evidence="4" id="KW-0479">Metal-binding</keyword>
<dbReference type="SFLD" id="SFLDS00003">
    <property type="entry name" value="Haloacid_Dehalogenase"/>
    <property type="match status" value="1"/>
</dbReference>
<evidence type="ECO:0000256" key="3">
    <source>
        <dbReference type="ARBA" id="ARBA00022692"/>
    </source>
</evidence>
<dbReference type="InterPro" id="IPR008250">
    <property type="entry name" value="ATPase_P-typ_transduc_dom_A_sf"/>
</dbReference>
<evidence type="ECO:0000256" key="8">
    <source>
        <dbReference type="ARBA" id="ARBA00022989"/>
    </source>
</evidence>
<evidence type="ECO:0000256" key="4">
    <source>
        <dbReference type="ARBA" id="ARBA00022723"/>
    </source>
</evidence>
<dbReference type="InterPro" id="IPR036412">
    <property type="entry name" value="HAD-like_sf"/>
</dbReference>
<dbReference type="FunFam" id="2.70.150.10:FF:000016">
    <property type="entry name" value="Calcium-transporting P-type ATPase putative"/>
    <property type="match status" value="1"/>
</dbReference>
<evidence type="ECO:0000256" key="7">
    <source>
        <dbReference type="ARBA" id="ARBA00022967"/>
    </source>
</evidence>
<dbReference type="GeneID" id="10822256"/>
<sequence>MGGEVKWYHRPVDEVFELLESDQEGITDQEAKNRLERDGYNEIETKKKHGPLYKFAKQFASPLIYILLVASLITFLLGEHIDSAVILGVVFANSIIGFIQERKAERALEALSEMMVPEATVIRDGDRKVISSRELVVGDLVLLEAGDRVPADLRLFYIKNFTCDESPLTGESVPVEKITDPVEKKDVSPGDQKNMAFAGTYIHQGIGRGIVTATGNHTEIGRISESIRESREIKTPLIKKMESFGILLSIAIIAVASFTFLAGIFRELDILETFLASVSLAVAAIPEGLPATLTITLAIGVKAMASRNAIIRSMPSVETLGSATVICSDKTGTLTKNQMTVTKIYTANERIYSVTGAGYSPEGDFNLEGEKVDPLKDPVLVETLKTGFLCNDASYKDETIDGDPTEGALLVSAKKAGKFHDHRLDVIPFESEMRYMATLHENEEGEKIAYVKGSPEKILEMSQFYFDGESVKDLKAEHLAKISEKADEMASMGLRVIGMAYLKMEDGTERIDPSQLEDLVFVGMQGMIDPPREEVKESIKKCKSAGIRVIMITGDHSLTASAIARKLGIDSEGSITGSDIDKMSDKDMLKAFENVSVFARTSPEHKLRIVKLLQSRGDVVAVTGDGINDAPALKNADIGIAMGLSGTEVAREASDMVLADDNFASIVAAVEEGRDVYSKIQKIIVWLLPTNGGQALIIVLAILLGLTLPLLPVQVLWVNMVTAVCLGIPIAMEKRERGLLNVPPRPTDEPLLIPIIKRRIALVSLLMVTGAFSLFFLELENSMDIDVARTVALNTVFCFQIFYLFNAKSMYEYVFRDILSNRYMWLGILVTIALQALITYHPTMNFIFGTAPLTLEHLMYIIPVGSTVFFIIEFEKYLYKKNNWK</sequence>
<reference evidence="12" key="1">
    <citation type="submission" date="2010-07" db="EMBL/GenBank/DDBJ databases">
        <title>The complete genome of Methanosalsum zhilinae DSM 4017.</title>
        <authorList>
            <consortium name="US DOE Joint Genome Institute (JGI-PGF)"/>
            <person name="Lucas S."/>
            <person name="Copeland A."/>
            <person name="Lapidus A."/>
            <person name="Glavina del Rio T."/>
            <person name="Dalin E."/>
            <person name="Tice H."/>
            <person name="Bruce D."/>
            <person name="Goodwin L."/>
            <person name="Pitluck S."/>
            <person name="Kyrpides N."/>
            <person name="Mavromatis K."/>
            <person name="Ovchinnikova G."/>
            <person name="Daligault H."/>
            <person name="Detter J.C."/>
            <person name="Han C."/>
            <person name="Tapia R."/>
            <person name="Larimer F."/>
            <person name="Land M."/>
            <person name="Hauser L."/>
            <person name="Markowitz V."/>
            <person name="Cheng J.-F."/>
            <person name="Hugenholtz P."/>
            <person name="Woyke T."/>
            <person name="Wu D."/>
            <person name="Spring S."/>
            <person name="Schueler E."/>
            <person name="Brambilla E."/>
            <person name="Klenk H.-P."/>
            <person name="Eisen J.A."/>
        </authorList>
    </citation>
    <scope>NUCLEOTIDE SEQUENCE</scope>
    <source>
        <strain evidence="12">DSM 4017</strain>
    </source>
</reference>
<dbReference type="Gene3D" id="2.70.150.10">
    <property type="entry name" value="Calcium-transporting ATPase, cytoplasmic transduction domain A"/>
    <property type="match status" value="1"/>
</dbReference>
<evidence type="ECO:0000256" key="10">
    <source>
        <dbReference type="SAM" id="Phobius"/>
    </source>
</evidence>
<dbReference type="InterPro" id="IPR001757">
    <property type="entry name" value="P_typ_ATPase"/>
</dbReference>
<dbReference type="NCBIfam" id="TIGR01494">
    <property type="entry name" value="ATPase_P-type"/>
    <property type="match status" value="3"/>
</dbReference>
<proteinExistence type="predicted"/>
<dbReference type="Pfam" id="PF00690">
    <property type="entry name" value="Cation_ATPase_N"/>
    <property type="match status" value="1"/>
</dbReference>
<keyword evidence="13" id="KW-1185">Reference proteome</keyword>
<dbReference type="Gene3D" id="3.40.50.1000">
    <property type="entry name" value="HAD superfamily/HAD-like"/>
    <property type="match status" value="1"/>
</dbReference>
<dbReference type="SFLD" id="SFLDG00002">
    <property type="entry name" value="C1.7:_P-type_atpase_like"/>
    <property type="match status" value="1"/>
</dbReference>
<dbReference type="PRINTS" id="PR00119">
    <property type="entry name" value="CATATPASE"/>
</dbReference>
<keyword evidence="9 10" id="KW-0472">Membrane</keyword>
<feature type="transmembrane region" description="Helical" evidence="10">
    <location>
        <begin position="760"/>
        <end position="779"/>
    </location>
</feature>
<feature type="transmembrane region" description="Helical" evidence="10">
    <location>
        <begin position="823"/>
        <end position="840"/>
    </location>
</feature>
<dbReference type="SUPFAM" id="SSF81660">
    <property type="entry name" value="Metal cation-transporting ATPase, ATP-binding domain N"/>
    <property type="match status" value="1"/>
</dbReference>
<dbReference type="GO" id="GO:0006883">
    <property type="term" value="P:intracellular sodium ion homeostasis"/>
    <property type="evidence" value="ECO:0007669"/>
    <property type="project" value="TreeGrafter"/>
</dbReference>
<dbReference type="SUPFAM" id="SSF56784">
    <property type="entry name" value="HAD-like"/>
    <property type="match status" value="1"/>
</dbReference>
<dbReference type="AlphaFoldDB" id="F7XQK9"/>
<feature type="transmembrane region" description="Helical" evidence="10">
    <location>
        <begin position="55"/>
        <end position="77"/>
    </location>
</feature>
<feature type="transmembrane region" description="Helical" evidence="10">
    <location>
        <begin position="83"/>
        <end position="99"/>
    </location>
</feature>
<dbReference type="InterPro" id="IPR004014">
    <property type="entry name" value="ATPase_P-typ_cation-transptr_N"/>
</dbReference>
<dbReference type="PROSITE" id="PS00154">
    <property type="entry name" value="ATPASE_E1_E2"/>
    <property type="match status" value="1"/>
</dbReference>
<dbReference type="Pfam" id="PF13246">
    <property type="entry name" value="Cation_ATPase"/>
    <property type="match status" value="1"/>
</dbReference>
<dbReference type="GO" id="GO:0005524">
    <property type="term" value="F:ATP binding"/>
    <property type="evidence" value="ECO:0007669"/>
    <property type="project" value="UniProtKB-KW"/>
</dbReference>
<dbReference type="GO" id="GO:0030007">
    <property type="term" value="P:intracellular potassium ion homeostasis"/>
    <property type="evidence" value="ECO:0007669"/>
    <property type="project" value="TreeGrafter"/>
</dbReference>
<dbReference type="GO" id="GO:0036376">
    <property type="term" value="P:sodium ion export across plasma membrane"/>
    <property type="evidence" value="ECO:0007669"/>
    <property type="project" value="TreeGrafter"/>
</dbReference>
<keyword evidence="3 10" id="KW-0812">Transmembrane</keyword>
<keyword evidence="6" id="KW-0067">ATP-binding</keyword>
<dbReference type="EMBL" id="CP002101">
    <property type="protein sequence ID" value="AEH60512.1"/>
    <property type="molecule type" value="Genomic_DNA"/>
</dbReference>
<dbReference type="InterPro" id="IPR023299">
    <property type="entry name" value="ATPase_P-typ_cyto_dom_N"/>
</dbReference>
<dbReference type="HOGENOM" id="CLU_002360_2_1_2"/>
<dbReference type="Proteomes" id="UP000006622">
    <property type="component" value="Chromosome"/>
</dbReference>
<dbReference type="SUPFAM" id="SSF81665">
    <property type="entry name" value="Calcium ATPase, transmembrane domain M"/>
    <property type="match status" value="1"/>
</dbReference>
<dbReference type="InterPro" id="IPR059000">
    <property type="entry name" value="ATPase_P-type_domA"/>
</dbReference>
<keyword evidence="8 10" id="KW-1133">Transmembrane helix</keyword>
<dbReference type="RefSeq" id="WP_013897951.1">
    <property type="nucleotide sequence ID" value="NC_015676.1"/>
</dbReference>
<evidence type="ECO:0000313" key="12">
    <source>
        <dbReference type="EMBL" id="AEH60512.1"/>
    </source>
</evidence>
<dbReference type="SMART" id="SM00831">
    <property type="entry name" value="Cation_ATPase_N"/>
    <property type="match status" value="1"/>
</dbReference>
<name>F7XQK9_METZD</name>
<evidence type="ECO:0000256" key="1">
    <source>
        <dbReference type="ARBA" id="ARBA00004651"/>
    </source>
</evidence>
<dbReference type="SUPFAM" id="SSF81653">
    <property type="entry name" value="Calcium ATPase, transduction domain A"/>
    <property type="match status" value="1"/>
</dbReference>
<dbReference type="InterPro" id="IPR006068">
    <property type="entry name" value="ATPase_P-typ_cation-transptr_C"/>
</dbReference>
<dbReference type="GO" id="GO:0046872">
    <property type="term" value="F:metal ion binding"/>
    <property type="evidence" value="ECO:0007669"/>
    <property type="project" value="UniProtKB-KW"/>
</dbReference>
<dbReference type="InterPro" id="IPR050510">
    <property type="entry name" value="Cation_transp_ATPase_P-type"/>
</dbReference>
<dbReference type="InterPro" id="IPR044492">
    <property type="entry name" value="P_typ_ATPase_HD_dom"/>
</dbReference>
<dbReference type="InterPro" id="IPR023214">
    <property type="entry name" value="HAD_sf"/>
</dbReference>
<dbReference type="GO" id="GO:0005391">
    <property type="term" value="F:P-type sodium:potassium-exchanging transporter activity"/>
    <property type="evidence" value="ECO:0007669"/>
    <property type="project" value="TreeGrafter"/>
</dbReference>
<dbReference type="GO" id="GO:1990573">
    <property type="term" value="P:potassium ion import across plasma membrane"/>
    <property type="evidence" value="ECO:0007669"/>
    <property type="project" value="TreeGrafter"/>
</dbReference>
<dbReference type="OrthoDB" id="8588at2157"/>
<feature type="transmembrane region" description="Helical" evidence="10">
    <location>
        <begin position="860"/>
        <end position="879"/>
    </location>
</feature>
<dbReference type="Pfam" id="PF00122">
    <property type="entry name" value="E1-E2_ATPase"/>
    <property type="match status" value="1"/>
</dbReference>
<evidence type="ECO:0000256" key="9">
    <source>
        <dbReference type="ARBA" id="ARBA00023136"/>
    </source>
</evidence>
<dbReference type="Gene3D" id="1.20.1110.10">
    <property type="entry name" value="Calcium-transporting ATPase, transmembrane domain"/>
    <property type="match status" value="1"/>
</dbReference>
<dbReference type="KEGG" id="mzh:Mzhil_0645"/>
<organism evidence="12 13">
    <name type="scientific">Methanosalsum zhilinae (strain DSM 4017 / NBRC 107636 / OCM 62 / WeN5)</name>
    <name type="common">Methanohalophilus zhilinae</name>
    <dbReference type="NCBI Taxonomy" id="679901"/>
    <lineage>
        <taxon>Archaea</taxon>
        <taxon>Methanobacteriati</taxon>
        <taxon>Methanobacteriota</taxon>
        <taxon>Stenosarchaea group</taxon>
        <taxon>Methanomicrobia</taxon>
        <taxon>Methanosarcinales</taxon>
        <taxon>Methanosarcinaceae</taxon>
        <taxon>Methanosalsum</taxon>
    </lineage>
</organism>
<dbReference type="GO" id="GO:1902600">
    <property type="term" value="P:proton transmembrane transport"/>
    <property type="evidence" value="ECO:0007669"/>
    <property type="project" value="TreeGrafter"/>
</dbReference>
<dbReference type="STRING" id="679901.Mzhil_0645"/>
<dbReference type="GO" id="GO:0005886">
    <property type="term" value="C:plasma membrane"/>
    <property type="evidence" value="ECO:0007669"/>
    <property type="project" value="UniProtKB-SubCell"/>
</dbReference>
<evidence type="ECO:0000256" key="5">
    <source>
        <dbReference type="ARBA" id="ARBA00022741"/>
    </source>
</evidence>
<keyword evidence="7" id="KW-1278">Translocase</keyword>
<evidence type="ECO:0000259" key="11">
    <source>
        <dbReference type="SMART" id="SM00831"/>
    </source>
</evidence>
<dbReference type="PANTHER" id="PTHR43294">
    <property type="entry name" value="SODIUM/POTASSIUM-TRANSPORTING ATPASE SUBUNIT ALPHA"/>
    <property type="match status" value="1"/>
</dbReference>
<dbReference type="SFLD" id="SFLDF00027">
    <property type="entry name" value="p-type_atpase"/>
    <property type="match status" value="1"/>
</dbReference>
<gene>
    <name evidence="12" type="ordered locus">Mzhil_0645</name>
</gene>
<dbReference type="Pfam" id="PF00689">
    <property type="entry name" value="Cation_ATPase_C"/>
    <property type="match status" value="1"/>
</dbReference>
<feature type="transmembrane region" description="Helical" evidence="10">
    <location>
        <begin position="683"/>
        <end position="708"/>
    </location>
</feature>
<dbReference type="InterPro" id="IPR018303">
    <property type="entry name" value="ATPase_P-typ_P_site"/>
</dbReference>
<feature type="transmembrane region" description="Helical" evidence="10">
    <location>
        <begin position="714"/>
        <end position="732"/>
    </location>
</feature>
<dbReference type="GO" id="GO:0016887">
    <property type="term" value="F:ATP hydrolysis activity"/>
    <property type="evidence" value="ECO:0007669"/>
    <property type="project" value="InterPro"/>
</dbReference>
<dbReference type="FunFam" id="3.40.50.1000:FF:000028">
    <property type="entry name" value="Calcium-transporting P-type ATPase, putative"/>
    <property type="match status" value="1"/>
</dbReference>
<feature type="domain" description="Cation-transporting P-type ATPase N-terminal" evidence="11">
    <location>
        <begin position="6"/>
        <end position="79"/>
    </location>
</feature>
<feature type="transmembrane region" description="Helical" evidence="10">
    <location>
        <begin position="244"/>
        <end position="265"/>
    </location>
</feature>
<feature type="transmembrane region" description="Helical" evidence="10">
    <location>
        <begin position="277"/>
        <end position="301"/>
    </location>
</feature>
<dbReference type="Gene3D" id="3.40.1110.10">
    <property type="entry name" value="Calcium-transporting ATPase, cytoplasmic domain N"/>
    <property type="match status" value="1"/>
</dbReference>
<keyword evidence="5" id="KW-0547">Nucleotide-binding</keyword>
<protein>
    <submittedName>
        <fullName evidence="12">ATPase, P-type (Transporting), HAD superfamily, subfamily IC</fullName>
    </submittedName>
</protein>
<dbReference type="PRINTS" id="PR00120">
    <property type="entry name" value="HATPASE"/>
</dbReference>
<comment type="subcellular location">
    <subcellularLocation>
        <location evidence="1">Cell membrane</location>
        <topology evidence="1">Multi-pass membrane protein</topology>
    </subcellularLocation>
</comment>
<evidence type="ECO:0000313" key="13">
    <source>
        <dbReference type="Proteomes" id="UP000006622"/>
    </source>
</evidence>
<dbReference type="PANTHER" id="PTHR43294:SF21">
    <property type="entry name" value="CATION TRANSPORTING ATPASE"/>
    <property type="match status" value="1"/>
</dbReference>